<comment type="caution">
    <text evidence="2">The sequence shown here is derived from an EMBL/GenBank/DDBJ whole genome shotgun (WGS) entry which is preliminary data.</text>
</comment>
<feature type="compositionally biased region" description="Low complexity" evidence="1">
    <location>
        <begin position="1"/>
        <end position="23"/>
    </location>
</feature>
<protein>
    <submittedName>
        <fullName evidence="2">Uncharacterized protein</fullName>
    </submittedName>
</protein>
<sequence>MGLYGHQAQQQAQGQQQQAYLGGPAPGGVLLGWRPL</sequence>
<feature type="non-terminal residue" evidence="2">
    <location>
        <position position="1"/>
    </location>
</feature>
<evidence type="ECO:0000313" key="3">
    <source>
        <dbReference type="Proteomes" id="UP000485058"/>
    </source>
</evidence>
<dbReference type="EMBL" id="BLLF01001213">
    <property type="protein sequence ID" value="GFH17862.1"/>
    <property type="molecule type" value="Genomic_DNA"/>
</dbReference>
<evidence type="ECO:0000313" key="2">
    <source>
        <dbReference type="EMBL" id="GFH17862.1"/>
    </source>
</evidence>
<feature type="region of interest" description="Disordered" evidence="1">
    <location>
        <begin position="1"/>
        <end position="24"/>
    </location>
</feature>
<dbReference type="Proteomes" id="UP000485058">
    <property type="component" value="Unassembled WGS sequence"/>
</dbReference>
<proteinExistence type="predicted"/>
<gene>
    <name evidence="2" type="ORF">HaLaN_14577</name>
</gene>
<keyword evidence="3" id="KW-1185">Reference proteome</keyword>
<evidence type="ECO:0000256" key="1">
    <source>
        <dbReference type="SAM" id="MobiDB-lite"/>
    </source>
</evidence>
<dbReference type="AlphaFoldDB" id="A0A699ZPP2"/>
<organism evidence="2 3">
    <name type="scientific">Haematococcus lacustris</name>
    <name type="common">Green alga</name>
    <name type="synonym">Haematococcus pluvialis</name>
    <dbReference type="NCBI Taxonomy" id="44745"/>
    <lineage>
        <taxon>Eukaryota</taxon>
        <taxon>Viridiplantae</taxon>
        <taxon>Chlorophyta</taxon>
        <taxon>core chlorophytes</taxon>
        <taxon>Chlorophyceae</taxon>
        <taxon>CS clade</taxon>
        <taxon>Chlamydomonadales</taxon>
        <taxon>Haematococcaceae</taxon>
        <taxon>Haematococcus</taxon>
    </lineage>
</organism>
<accession>A0A699ZPP2</accession>
<name>A0A699ZPP2_HAELA</name>
<reference evidence="2 3" key="1">
    <citation type="submission" date="2020-02" db="EMBL/GenBank/DDBJ databases">
        <title>Draft genome sequence of Haematococcus lacustris strain NIES-144.</title>
        <authorList>
            <person name="Morimoto D."/>
            <person name="Nakagawa S."/>
            <person name="Yoshida T."/>
            <person name="Sawayama S."/>
        </authorList>
    </citation>
    <scope>NUCLEOTIDE SEQUENCE [LARGE SCALE GENOMIC DNA]</scope>
    <source>
        <strain evidence="2 3">NIES-144</strain>
    </source>
</reference>